<sequence>MPEGDTVLAAANRLHKVLANAGLTQIELRWPTVPPHVLDDRQIVEVGAYAKHLLMRFDNGQTLRTHLKMDGQWKITPATGRPATGGPYARATLGTAQWTCTGNRLGMLDLWQTAQEPVQLAHMGPDVLADSFVPSPLLESARTDPGRFLAPRLSHAGLGMTNQEISDEGWLLGLERFTHQPQDRPIAETLLDQSVVSGIGTIFMAEGLFKHRISPWRALAEVPLEPLLASIRANLIRGVIFPMRGRIIHVHGKQGQPCVRCGGPIARELVGPPLKERPAFFCPSCQPE</sequence>
<keyword evidence="3" id="KW-0479">Metal-binding</keyword>
<gene>
    <name evidence="17" type="ORF">V5R04_04680</name>
</gene>
<dbReference type="Pfam" id="PF01149">
    <property type="entry name" value="Fapy_DNA_glyco"/>
    <property type="match status" value="1"/>
</dbReference>
<dbReference type="InterPro" id="IPR015886">
    <property type="entry name" value="H2TH_FPG"/>
</dbReference>
<organism evidence="17">
    <name type="scientific">Jonesiaceae bacterium BS-20</name>
    <dbReference type="NCBI Taxonomy" id="3120821"/>
    <lineage>
        <taxon>Bacteria</taxon>
        <taxon>Bacillati</taxon>
        <taxon>Actinomycetota</taxon>
        <taxon>Actinomycetes</taxon>
        <taxon>Micrococcales</taxon>
        <taxon>Jonesiaceae</taxon>
    </lineage>
</organism>
<keyword evidence="11" id="KW-0511">Multifunctional enzyme</keyword>
<dbReference type="EC" id="4.2.99.18" evidence="2"/>
<dbReference type="AlphaFoldDB" id="A0AAU7DYS6"/>
<dbReference type="Gene3D" id="3.20.190.10">
    <property type="entry name" value="MutM-like, N-terminal"/>
    <property type="match status" value="1"/>
</dbReference>
<evidence type="ECO:0000256" key="5">
    <source>
        <dbReference type="ARBA" id="ARBA00022771"/>
    </source>
</evidence>
<evidence type="ECO:0000256" key="3">
    <source>
        <dbReference type="ARBA" id="ARBA00022723"/>
    </source>
</evidence>
<keyword evidence="12" id="KW-0326">Glycosidase</keyword>
<keyword evidence="9" id="KW-0234">DNA repair</keyword>
<evidence type="ECO:0000256" key="7">
    <source>
        <dbReference type="ARBA" id="ARBA00022833"/>
    </source>
</evidence>
<dbReference type="InterPro" id="IPR010979">
    <property type="entry name" value="Ribosomal_uS13-like_H2TH"/>
</dbReference>
<keyword evidence="6" id="KW-0378">Hydrolase</keyword>
<dbReference type="PROSITE" id="PS51066">
    <property type="entry name" value="ZF_FPG_2"/>
    <property type="match status" value="1"/>
</dbReference>
<evidence type="ECO:0000256" key="11">
    <source>
        <dbReference type="ARBA" id="ARBA00023268"/>
    </source>
</evidence>
<dbReference type="SUPFAM" id="SSF57716">
    <property type="entry name" value="Glucocorticoid receptor-like (DNA-binding domain)"/>
    <property type="match status" value="1"/>
</dbReference>
<dbReference type="GO" id="GO:0140078">
    <property type="term" value="F:class I DNA-(apurinic or apyrimidinic site) endonuclease activity"/>
    <property type="evidence" value="ECO:0007669"/>
    <property type="project" value="UniProtKB-EC"/>
</dbReference>
<dbReference type="InterPro" id="IPR035937">
    <property type="entry name" value="FPG_N"/>
</dbReference>
<dbReference type="CDD" id="cd08971">
    <property type="entry name" value="AcNei2_N"/>
    <property type="match status" value="1"/>
</dbReference>
<dbReference type="InterPro" id="IPR012319">
    <property type="entry name" value="FPG_cat"/>
</dbReference>
<dbReference type="SUPFAM" id="SSF81624">
    <property type="entry name" value="N-terminal domain of MutM-like DNA repair proteins"/>
    <property type="match status" value="1"/>
</dbReference>
<keyword evidence="8" id="KW-0238">DNA-binding</keyword>
<evidence type="ECO:0000259" key="16">
    <source>
        <dbReference type="PROSITE" id="PS51068"/>
    </source>
</evidence>
<evidence type="ECO:0000256" key="8">
    <source>
        <dbReference type="ARBA" id="ARBA00023125"/>
    </source>
</evidence>
<dbReference type="PROSITE" id="PS51068">
    <property type="entry name" value="FPG_CAT"/>
    <property type="match status" value="1"/>
</dbReference>
<dbReference type="PROSITE" id="PS01242">
    <property type="entry name" value="ZF_FPG_1"/>
    <property type="match status" value="1"/>
</dbReference>
<dbReference type="EMBL" id="CP146203">
    <property type="protein sequence ID" value="XBH22524.1"/>
    <property type="molecule type" value="Genomic_DNA"/>
</dbReference>
<keyword evidence="4" id="KW-0227">DNA damage</keyword>
<dbReference type="SMART" id="SM00898">
    <property type="entry name" value="Fapy_DNA_glyco"/>
    <property type="match status" value="1"/>
</dbReference>
<proteinExistence type="inferred from homology"/>
<evidence type="ECO:0000256" key="10">
    <source>
        <dbReference type="ARBA" id="ARBA00023239"/>
    </source>
</evidence>
<dbReference type="PANTHER" id="PTHR42697:SF1">
    <property type="entry name" value="ENDONUCLEASE 8"/>
    <property type="match status" value="1"/>
</dbReference>
<keyword evidence="7" id="KW-0862">Zinc</keyword>
<dbReference type="PANTHER" id="PTHR42697">
    <property type="entry name" value="ENDONUCLEASE 8"/>
    <property type="match status" value="1"/>
</dbReference>
<evidence type="ECO:0000256" key="2">
    <source>
        <dbReference type="ARBA" id="ARBA00012720"/>
    </source>
</evidence>
<dbReference type="InterPro" id="IPR015887">
    <property type="entry name" value="DNA_glyclase_Znf_dom_DNA_BS"/>
</dbReference>
<dbReference type="GO" id="GO:0003684">
    <property type="term" value="F:damaged DNA binding"/>
    <property type="evidence" value="ECO:0007669"/>
    <property type="project" value="InterPro"/>
</dbReference>
<feature type="domain" description="Formamidopyrimidine-DNA glycosylase catalytic" evidence="16">
    <location>
        <begin position="2"/>
        <end position="149"/>
    </location>
</feature>
<dbReference type="InterPro" id="IPR000214">
    <property type="entry name" value="Znf_DNA_glyclase/AP_lyase"/>
</dbReference>
<evidence type="ECO:0000256" key="14">
    <source>
        <dbReference type="PROSITE-ProRule" id="PRU00391"/>
    </source>
</evidence>
<dbReference type="GO" id="GO:0006284">
    <property type="term" value="P:base-excision repair"/>
    <property type="evidence" value="ECO:0007669"/>
    <property type="project" value="InterPro"/>
</dbReference>
<dbReference type="GO" id="GO:0000703">
    <property type="term" value="F:oxidized pyrimidine nucleobase lesion DNA N-glycosylase activity"/>
    <property type="evidence" value="ECO:0007669"/>
    <property type="project" value="TreeGrafter"/>
</dbReference>
<dbReference type="SMART" id="SM01232">
    <property type="entry name" value="H2TH"/>
    <property type="match status" value="1"/>
</dbReference>
<keyword evidence="10" id="KW-0456">Lyase</keyword>
<accession>A0AAU7DYS6</accession>
<dbReference type="InterPro" id="IPR044090">
    <property type="entry name" value="Nei2_N"/>
</dbReference>
<comment type="catalytic activity">
    <reaction evidence="13">
        <text>2'-deoxyribonucleotide-(2'-deoxyribose 5'-phosphate)-2'-deoxyribonucleotide-DNA = a 3'-end 2'-deoxyribonucleotide-(2,3-dehydro-2,3-deoxyribose 5'-phosphate)-DNA + a 5'-end 5'-phospho-2'-deoxyribonucleoside-DNA + H(+)</text>
        <dbReference type="Rhea" id="RHEA:66592"/>
        <dbReference type="Rhea" id="RHEA-COMP:13180"/>
        <dbReference type="Rhea" id="RHEA-COMP:16897"/>
        <dbReference type="Rhea" id="RHEA-COMP:17067"/>
        <dbReference type="ChEBI" id="CHEBI:15378"/>
        <dbReference type="ChEBI" id="CHEBI:136412"/>
        <dbReference type="ChEBI" id="CHEBI:157695"/>
        <dbReference type="ChEBI" id="CHEBI:167181"/>
        <dbReference type="EC" id="4.2.99.18"/>
    </reaction>
</comment>
<evidence type="ECO:0000256" key="13">
    <source>
        <dbReference type="ARBA" id="ARBA00044632"/>
    </source>
</evidence>
<dbReference type="SUPFAM" id="SSF46946">
    <property type="entry name" value="S13-like H2TH domain"/>
    <property type="match status" value="1"/>
</dbReference>
<evidence type="ECO:0000256" key="1">
    <source>
        <dbReference type="ARBA" id="ARBA00009409"/>
    </source>
</evidence>
<dbReference type="Pfam" id="PF06831">
    <property type="entry name" value="H2TH"/>
    <property type="match status" value="1"/>
</dbReference>
<evidence type="ECO:0000313" key="17">
    <source>
        <dbReference type="EMBL" id="XBH22524.1"/>
    </source>
</evidence>
<name>A0AAU7DYS6_9MICO</name>
<feature type="domain" description="FPG-type" evidence="15">
    <location>
        <begin position="249"/>
        <end position="287"/>
    </location>
</feature>
<comment type="similarity">
    <text evidence="1">Belongs to the FPG family.</text>
</comment>
<dbReference type="Gene3D" id="1.10.8.50">
    <property type="match status" value="1"/>
</dbReference>
<evidence type="ECO:0000259" key="15">
    <source>
        <dbReference type="PROSITE" id="PS51066"/>
    </source>
</evidence>
<protein>
    <recommendedName>
        <fullName evidence="2">DNA-(apurinic or apyrimidinic site) lyase</fullName>
        <ecNumber evidence="2">4.2.99.18</ecNumber>
    </recommendedName>
</protein>
<evidence type="ECO:0000256" key="6">
    <source>
        <dbReference type="ARBA" id="ARBA00022801"/>
    </source>
</evidence>
<evidence type="ECO:0000256" key="12">
    <source>
        <dbReference type="ARBA" id="ARBA00023295"/>
    </source>
</evidence>
<dbReference type="GO" id="GO:0008270">
    <property type="term" value="F:zinc ion binding"/>
    <property type="evidence" value="ECO:0007669"/>
    <property type="project" value="UniProtKB-KW"/>
</dbReference>
<evidence type="ECO:0000256" key="4">
    <source>
        <dbReference type="ARBA" id="ARBA00022763"/>
    </source>
</evidence>
<keyword evidence="5 14" id="KW-0863">Zinc-finger</keyword>
<reference evidence="17" key="1">
    <citation type="submission" date="2024-02" db="EMBL/GenBank/DDBJ databases">
        <title>Tomenella chthoni gen. nov. sp. nov., a member of the family Jonesiaceae isolated from bat guano.</title>
        <authorList>
            <person name="Miller S.L."/>
            <person name="King J."/>
            <person name="Sankaranarayanan K."/>
            <person name="Lawson P.A."/>
        </authorList>
    </citation>
    <scope>NUCLEOTIDE SEQUENCE</scope>
    <source>
        <strain evidence="17">BS-20</strain>
    </source>
</reference>
<evidence type="ECO:0000256" key="9">
    <source>
        <dbReference type="ARBA" id="ARBA00023204"/>
    </source>
</evidence>